<reference evidence="1" key="1">
    <citation type="submission" date="2019-06" db="EMBL/GenBank/DDBJ databases">
        <authorList>
            <consortium name="Wellcome Sanger Institute Data Sharing"/>
        </authorList>
    </citation>
    <scope>NUCLEOTIDE SEQUENCE [LARGE SCALE GENOMIC DNA]</scope>
</reference>
<dbReference type="InParanoid" id="A0A667X6E3"/>
<proteinExistence type="predicted"/>
<dbReference type="PANTHER" id="PTHR38706">
    <property type="entry name" value="SI:CH211-198C19.1-RELATED"/>
    <property type="match status" value="1"/>
</dbReference>
<dbReference type="Ensembl" id="ENSMMDT00005013867.1">
    <property type="protein sequence ID" value="ENSMMDP00005013480.1"/>
    <property type="gene ID" value="ENSMMDG00005006996.1"/>
</dbReference>
<dbReference type="GeneTree" id="ENSGT00730000111690"/>
<dbReference type="AlphaFoldDB" id="A0A667X6E3"/>
<name>A0A667X6E3_9TELE</name>
<sequence>MKMSINDLKQIDFGHSVPKHSLVLLHWFVNTIDMDNNDIMLLTFDPNTDYGSHHYGNYERMLDLLPQGNVRYRYYTLGNLNHGSSMELPSYVRDQIPNLMDYDRNRDRIIFRVREHNTGNAARRMIDQVYITQHYGTHQHQGTRYDPEHTYRISTNLLRDLREFAVGDDDIARFIIKNYEDTARTAAWN</sequence>
<organism evidence="1 2">
    <name type="scientific">Myripristis murdjan</name>
    <name type="common">pinecone soldierfish</name>
    <dbReference type="NCBI Taxonomy" id="586833"/>
    <lineage>
        <taxon>Eukaryota</taxon>
        <taxon>Metazoa</taxon>
        <taxon>Chordata</taxon>
        <taxon>Craniata</taxon>
        <taxon>Vertebrata</taxon>
        <taxon>Euteleostomi</taxon>
        <taxon>Actinopterygii</taxon>
        <taxon>Neopterygii</taxon>
        <taxon>Teleostei</taxon>
        <taxon>Neoteleostei</taxon>
        <taxon>Acanthomorphata</taxon>
        <taxon>Holocentriformes</taxon>
        <taxon>Holocentridae</taxon>
        <taxon>Myripristis</taxon>
    </lineage>
</organism>
<dbReference type="PANTHER" id="PTHR38706:SF2">
    <property type="match status" value="1"/>
</dbReference>
<reference evidence="1" key="2">
    <citation type="submission" date="2025-08" db="UniProtKB">
        <authorList>
            <consortium name="Ensembl"/>
        </authorList>
    </citation>
    <scope>IDENTIFICATION</scope>
</reference>
<evidence type="ECO:0000313" key="2">
    <source>
        <dbReference type="Proteomes" id="UP000472263"/>
    </source>
</evidence>
<accession>A0A667X6E3</accession>
<dbReference type="Proteomes" id="UP000472263">
    <property type="component" value="Chromosome 8"/>
</dbReference>
<evidence type="ECO:0000313" key="1">
    <source>
        <dbReference type="Ensembl" id="ENSMMDP00005013480.1"/>
    </source>
</evidence>
<keyword evidence="2" id="KW-1185">Reference proteome</keyword>
<protein>
    <submittedName>
        <fullName evidence="1">Uncharacterized protein</fullName>
    </submittedName>
</protein>
<reference evidence="1" key="3">
    <citation type="submission" date="2025-09" db="UniProtKB">
        <authorList>
            <consortium name="Ensembl"/>
        </authorList>
    </citation>
    <scope>IDENTIFICATION</scope>
</reference>